<accession>A0A344UAI5</accession>
<gene>
    <name evidence="3" type="ORF">C0216_30845</name>
</gene>
<sequence>MADHIDRTPNVPGPRQEHPAAGHGQAHSLPAAAPLLLEELDEKQPRAQALRVWWADAWDDGGVLHDRWEDLRQAPALGWHGMANWLKAVLGLAGISFVILLLDGATDALAAMLHSLLTAAPRVQVGTDTSTGVFAVIDQPIRTYIAAHSASLSISASTVYTVWQLVGLFGLIGGFARSSGARITWTAWGAASIAMVYSAAPADGRTVATGLAVLAWTAASALALRGLTLRPAFFTHIHNDGHQIEPHIHLPAPAADAAPDDEDDAPDNVHPLQKR</sequence>
<feature type="transmembrane region" description="Helical" evidence="2">
    <location>
        <begin position="85"/>
        <end position="102"/>
    </location>
</feature>
<geneLocation type="plasmid" evidence="3 4">
    <name>unnamed1</name>
</geneLocation>
<feature type="transmembrane region" description="Helical" evidence="2">
    <location>
        <begin position="183"/>
        <end position="200"/>
    </location>
</feature>
<proteinExistence type="predicted"/>
<reference evidence="3 4" key="1">
    <citation type="submission" date="2018-01" db="EMBL/GenBank/DDBJ databases">
        <title>Draft genome Sequence of streptomyces globosus LZH-48.</title>
        <authorList>
            <person name="Ran K."/>
            <person name="Li Z."/>
            <person name="Wei S."/>
            <person name="Dong R."/>
        </authorList>
    </citation>
    <scope>NUCLEOTIDE SEQUENCE [LARGE SCALE GENOMIC DNA]</scope>
    <source>
        <strain evidence="3 4">LZH-48</strain>
        <plasmid evidence="3 4">unnamed1</plasmid>
    </source>
</reference>
<feature type="region of interest" description="Disordered" evidence="1">
    <location>
        <begin position="252"/>
        <end position="275"/>
    </location>
</feature>
<evidence type="ECO:0000313" key="3">
    <source>
        <dbReference type="EMBL" id="AXE27906.1"/>
    </source>
</evidence>
<dbReference type="KEGG" id="sgz:C0216_30845"/>
<evidence type="ECO:0000313" key="4">
    <source>
        <dbReference type="Proteomes" id="UP000252004"/>
    </source>
</evidence>
<feature type="transmembrane region" description="Helical" evidence="2">
    <location>
        <begin position="158"/>
        <end position="176"/>
    </location>
</feature>
<feature type="transmembrane region" description="Helical" evidence="2">
    <location>
        <begin position="206"/>
        <end position="224"/>
    </location>
</feature>
<dbReference type="EMBL" id="CP030863">
    <property type="protein sequence ID" value="AXE27906.1"/>
    <property type="molecule type" value="Genomic_DNA"/>
</dbReference>
<name>A0A344UAI5_9ACTN</name>
<organism evidence="3 4">
    <name type="scientific">Streptomyces globosus</name>
    <dbReference type="NCBI Taxonomy" id="68209"/>
    <lineage>
        <taxon>Bacteria</taxon>
        <taxon>Bacillati</taxon>
        <taxon>Actinomycetota</taxon>
        <taxon>Actinomycetes</taxon>
        <taxon>Kitasatosporales</taxon>
        <taxon>Streptomycetaceae</taxon>
        <taxon>Streptomyces</taxon>
    </lineage>
</organism>
<keyword evidence="2" id="KW-1133">Transmembrane helix</keyword>
<keyword evidence="2" id="KW-0472">Membrane</keyword>
<dbReference type="Proteomes" id="UP000252004">
    <property type="component" value="Plasmid unnamed1"/>
</dbReference>
<feature type="region of interest" description="Disordered" evidence="1">
    <location>
        <begin position="1"/>
        <end position="26"/>
    </location>
</feature>
<dbReference type="RefSeq" id="WP_114059070.1">
    <property type="nucleotide sequence ID" value="NZ_CP030863.1"/>
</dbReference>
<evidence type="ECO:0000256" key="1">
    <source>
        <dbReference type="SAM" id="MobiDB-lite"/>
    </source>
</evidence>
<protein>
    <submittedName>
        <fullName evidence="3">Uncharacterized protein</fullName>
    </submittedName>
</protein>
<dbReference type="AlphaFoldDB" id="A0A344UAI5"/>
<keyword evidence="4" id="KW-1185">Reference proteome</keyword>
<dbReference type="OrthoDB" id="4153780at2"/>
<keyword evidence="3" id="KW-0614">Plasmid</keyword>
<keyword evidence="2" id="KW-0812">Transmembrane</keyword>
<evidence type="ECO:0000256" key="2">
    <source>
        <dbReference type="SAM" id="Phobius"/>
    </source>
</evidence>